<dbReference type="RefSeq" id="WP_186409707.1">
    <property type="nucleotide sequence ID" value="NZ_FLQY01000029.1"/>
</dbReference>
<keyword evidence="7 8" id="KW-0472">Membrane</keyword>
<dbReference type="GO" id="GO:0005886">
    <property type="term" value="C:plasma membrane"/>
    <property type="evidence" value="ECO:0007669"/>
    <property type="project" value="UniProtKB-SubCell"/>
</dbReference>
<dbReference type="NCBIfam" id="TIGR03426">
    <property type="entry name" value="shape_MreD"/>
    <property type="match status" value="1"/>
</dbReference>
<gene>
    <name evidence="9" type="ORF">PROAA_1240031</name>
</gene>
<accession>A0A1A8XHT0</accession>
<evidence type="ECO:0000256" key="4">
    <source>
        <dbReference type="ARBA" id="ARBA00022692"/>
    </source>
</evidence>
<reference evidence="9 10" key="1">
    <citation type="submission" date="2016-06" db="EMBL/GenBank/DDBJ databases">
        <authorList>
            <person name="Kjaerup R.B."/>
            <person name="Dalgaard T.S."/>
            <person name="Juul-Madsen H.R."/>
        </authorList>
    </citation>
    <scope>NUCLEOTIDE SEQUENCE [LARGE SCALE GENOMIC DNA]</scope>
    <source>
        <strain evidence="9">2</strain>
    </source>
</reference>
<dbReference type="GO" id="GO:0008360">
    <property type="term" value="P:regulation of cell shape"/>
    <property type="evidence" value="ECO:0007669"/>
    <property type="project" value="UniProtKB-KW"/>
</dbReference>
<dbReference type="PANTHER" id="PTHR37484:SF1">
    <property type="entry name" value="ROD SHAPE-DETERMINING PROTEIN MRED"/>
    <property type="match status" value="1"/>
</dbReference>
<dbReference type="EMBL" id="FLQY01000029">
    <property type="protein sequence ID" value="SBT04251.1"/>
    <property type="molecule type" value="Genomic_DNA"/>
</dbReference>
<dbReference type="PANTHER" id="PTHR37484">
    <property type="entry name" value="ROD SHAPE-DETERMINING PROTEIN MRED"/>
    <property type="match status" value="1"/>
</dbReference>
<comment type="similarity">
    <text evidence="2">Belongs to the MreD family.</text>
</comment>
<evidence type="ECO:0000313" key="10">
    <source>
        <dbReference type="Proteomes" id="UP000199600"/>
    </source>
</evidence>
<evidence type="ECO:0000313" key="9">
    <source>
        <dbReference type="EMBL" id="SBT04251.1"/>
    </source>
</evidence>
<evidence type="ECO:0000256" key="2">
    <source>
        <dbReference type="ARBA" id="ARBA00007776"/>
    </source>
</evidence>
<dbReference type="PIRSF" id="PIRSF018472">
    <property type="entry name" value="MreD_proteobac"/>
    <property type="match status" value="1"/>
</dbReference>
<keyword evidence="10" id="KW-1185">Reference proteome</keyword>
<evidence type="ECO:0000256" key="8">
    <source>
        <dbReference type="SAM" id="Phobius"/>
    </source>
</evidence>
<dbReference type="Pfam" id="PF04093">
    <property type="entry name" value="MreD"/>
    <property type="match status" value="1"/>
</dbReference>
<dbReference type="InterPro" id="IPR026034">
    <property type="entry name" value="MreD_proteobac"/>
</dbReference>
<feature type="transmembrane region" description="Helical" evidence="8">
    <location>
        <begin position="80"/>
        <end position="97"/>
    </location>
</feature>
<feature type="transmembrane region" description="Helical" evidence="8">
    <location>
        <begin position="17"/>
        <end position="37"/>
    </location>
</feature>
<evidence type="ECO:0000256" key="5">
    <source>
        <dbReference type="ARBA" id="ARBA00022960"/>
    </source>
</evidence>
<evidence type="ECO:0000256" key="7">
    <source>
        <dbReference type="ARBA" id="ARBA00023136"/>
    </source>
</evidence>
<name>A0A1A8XHT0_9RHOO</name>
<organism evidence="9 10">
    <name type="scientific">Candidatus Propionivibrio aalborgensis</name>
    <dbReference type="NCBI Taxonomy" id="1860101"/>
    <lineage>
        <taxon>Bacteria</taxon>
        <taxon>Pseudomonadati</taxon>
        <taxon>Pseudomonadota</taxon>
        <taxon>Betaproteobacteria</taxon>
        <taxon>Rhodocyclales</taxon>
        <taxon>Rhodocyclaceae</taxon>
        <taxon>Propionivibrio</taxon>
    </lineage>
</organism>
<keyword evidence="4 8" id="KW-0812">Transmembrane</keyword>
<evidence type="ECO:0000256" key="1">
    <source>
        <dbReference type="ARBA" id="ARBA00004651"/>
    </source>
</evidence>
<dbReference type="Proteomes" id="UP000199600">
    <property type="component" value="Unassembled WGS sequence"/>
</dbReference>
<keyword evidence="5" id="KW-0133">Cell shape</keyword>
<feature type="transmembrane region" description="Helical" evidence="8">
    <location>
        <begin position="132"/>
        <end position="159"/>
    </location>
</feature>
<protein>
    <submittedName>
        <fullName evidence="9">Rod shape-determining protein MreD</fullName>
    </submittedName>
</protein>
<comment type="subcellular location">
    <subcellularLocation>
        <location evidence="1">Cell membrane</location>
        <topology evidence="1">Multi-pass membrane protein</topology>
    </subcellularLocation>
</comment>
<evidence type="ECO:0000256" key="6">
    <source>
        <dbReference type="ARBA" id="ARBA00022989"/>
    </source>
</evidence>
<dbReference type="InterPro" id="IPR007227">
    <property type="entry name" value="Cell_shape_determining_MreD"/>
</dbReference>
<dbReference type="AlphaFoldDB" id="A0A1A8XHT0"/>
<keyword evidence="6 8" id="KW-1133">Transmembrane helix</keyword>
<evidence type="ECO:0000256" key="3">
    <source>
        <dbReference type="ARBA" id="ARBA00022475"/>
    </source>
</evidence>
<proteinExistence type="inferred from homology"/>
<feature type="transmembrane region" description="Helical" evidence="8">
    <location>
        <begin position="109"/>
        <end position="126"/>
    </location>
</feature>
<keyword evidence="3" id="KW-1003">Cell membrane</keyword>
<sequence>MQPTSSSSRILQPVRPWYILITLLAALLLNFLPTSAWPWMPDWAALLLIFWSIREQRYVGMGSGFIFGLAMDVADSSLMGQHALAYVLAIYAASALSRRILWFPLGQQALHILPLLLLVQLVQFSVRAMPGAILPGLSFFAGPFVGALLWLPLTFILLLPQYQPVDRDANRPI</sequence>